<dbReference type="Pfam" id="PF10110">
    <property type="entry name" value="GPDPase_memb"/>
    <property type="match status" value="1"/>
</dbReference>
<dbReference type="AlphaFoldDB" id="A0A3P7PHP7"/>
<dbReference type="KEGG" id="cbar:PATL70BA_2531"/>
<feature type="transmembrane region" description="Helical" evidence="1">
    <location>
        <begin position="115"/>
        <end position="138"/>
    </location>
</feature>
<feature type="transmembrane region" description="Helical" evidence="1">
    <location>
        <begin position="323"/>
        <end position="340"/>
    </location>
</feature>
<feature type="transmembrane region" description="Helical" evidence="1">
    <location>
        <begin position="263"/>
        <end position="285"/>
    </location>
</feature>
<dbReference type="Proteomes" id="UP000279029">
    <property type="component" value="Chromosome"/>
</dbReference>
<keyword evidence="1" id="KW-1133">Transmembrane helix</keyword>
<feature type="domain" description="GP-PDE" evidence="2">
    <location>
        <begin position="354"/>
        <end position="584"/>
    </location>
</feature>
<evidence type="ECO:0000259" key="2">
    <source>
        <dbReference type="PROSITE" id="PS51704"/>
    </source>
</evidence>
<protein>
    <recommendedName>
        <fullName evidence="2">GP-PDE domain-containing protein</fullName>
    </recommendedName>
</protein>
<feature type="transmembrane region" description="Helical" evidence="1">
    <location>
        <begin position="216"/>
        <end position="243"/>
    </location>
</feature>
<evidence type="ECO:0000313" key="3">
    <source>
        <dbReference type="EMBL" id="VDN48428.1"/>
    </source>
</evidence>
<dbReference type="RefSeq" id="WP_172596226.1">
    <property type="nucleotide sequence ID" value="NZ_LR130778.1"/>
</dbReference>
<evidence type="ECO:0000256" key="1">
    <source>
        <dbReference type="SAM" id="Phobius"/>
    </source>
</evidence>
<sequence length="596" mass="68679">MFLMIMNSLMDFRRSWRKYVALGLGYLLITSYLFVPGLAYLFNRLLIVSKTGVLLNRDIFKILLNYKSAFGILVLMVIAVIFVLIELGTLTVLAHKKYYNRPVLITEAMATTFQVLHRLIGFGFLLLMFQFMVAIPLVNFPVKPVILNQIKVPTYFIENIMVYGVIKVIYWSVVILLAYFLLRCIFVFHEILLVGKSTWQAIRSSLALTRDLHQSILFKMVMMNLMLFGALTGILTILSFLFSGFDTDVNYQLNQFLTSISGFLLWTYTLLIMPINILFLTRLYYEVKSKNGVIYKDFLRTSRWTLISRLECYLRDLLKPRRFLSAFMVMISLFLSFYMSHTLNQDLLYKGRGIEVAAHRGKTGNTPENSLSAIALALDSGVDVIEMDVQLTQDQVVVLHHDLNLMRMAKIPKRVSEMTYNELLELDIGSDISTEYRNETIPKLEDAITMIDGRASMLIDIKAYGYEAEMAKIIVDILEEANAIETSYVQSFNYKVLSEIRSLNSDLRIGQIMYYAVGNLDLLDVDFYTVQKDMLSQEFVRKAHQMERGIWVWTVNRESEIKKTLQFDIDGIITANAELVREVLGLNEPLEEVTLE</sequence>
<dbReference type="InterPro" id="IPR030395">
    <property type="entry name" value="GP_PDE_dom"/>
</dbReference>
<dbReference type="InterPro" id="IPR018476">
    <property type="entry name" value="GlyceroP-diester-Pdiesterase_M"/>
</dbReference>
<feature type="transmembrane region" description="Helical" evidence="1">
    <location>
        <begin position="168"/>
        <end position="195"/>
    </location>
</feature>
<reference evidence="3 4" key="1">
    <citation type="submission" date="2018-09" db="EMBL/GenBank/DDBJ databases">
        <authorList>
            <person name="Postec A."/>
        </authorList>
    </citation>
    <scope>NUCLEOTIDE SEQUENCE [LARGE SCALE GENOMIC DNA]</scope>
    <source>
        <strain evidence="3">70B-A</strain>
    </source>
</reference>
<dbReference type="Gene3D" id="3.20.20.190">
    <property type="entry name" value="Phosphatidylinositol (PI) phosphodiesterase"/>
    <property type="match status" value="1"/>
</dbReference>
<dbReference type="GO" id="GO:0008081">
    <property type="term" value="F:phosphoric diester hydrolase activity"/>
    <property type="evidence" value="ECO:0007669"/>
    <property type="project" value="InterPro"/>
</dbReference>
<dbReference type="GO" id="GO:0006629">
    <property type="term" value="P:lipid metabolic process"/>
    <property type="evidence" value="ECO:0007669"/>
    <property type="project" value="InterPro"/>
</dbReference>
<dbReference type="Pfam" id="PF03009">
    <property type="entry name" value="GDPD"/>
    <property type="match status" value="1"/>
</dbReference>
<feature type="transmembrane region" description="Helical" evidence="1">
    <location>
        <begin position="20"/>
        <end position="42"/>
    </location>
</feature>
<feature type="transmembrane region" description="Helical" evidence="1">
    <location>
        <begin position="70"/>
        <end position="94"/>
    </location>
</feature>
<evidence type="ECO:0000313" key="4">
    <source>
        <dbReference type="Proteomes" id="UP000279029"/>
    </source>
</evidence>
<keyword evidence="4" id="KW-1185">Reference proteome</keyword>
<name>A0A3P7PHP7_9FIRM</name>
<dbReference type="SUPFAM" id="SSF51695">
    <property type="entry name" value="PLC-like phosphodiesterases"/>
    <property type="match status" value="1"/>
</dbReference>
<dbReference type="EMBL" id="LR130778">
    <property type="protein sequence ID" value="VDN48428.1"/>
    <property type="molecule type" value="Genomic_DNA"/>
</dbReference>
<keyword evidence="1" id="KW-0812">Transmembrane</keyword>
<organism evidence="3 4">
    <name type="scientific">Petrocella atlantisensis</name>
    <dbReference type="NCBI Taxonomy" id="2173034"/>
    <lineage>
        <taxon>Bacteria</taxon>
        <taxon>Bacillati</taxon>
        <taxon>Bacillota</taxon>
        <taxon>Clostridia</taxon>
        <taxon>Lachnospirales</taxon>
        <taxon>Vallitaleaceae</taxon>
        <taxon>Petrocella</taxon>
    </lineage>
</organism>
<gene>
    <name evidence="3" type="ORF">PATL70BA_2531</name>
</gene>
<keyword evidence="1" id="KW-0472">Membrane</keyword>
<dbReference type="PROSITE" id="PS51704">
    <property type="entry name" value="GP_PDE"/>
    <property type="match status" value="1"/>
</dbReference>
<proteinExistence type="predicted"/>
<accession>A0A3P7PHP7</accession>
<dbReference type="PANTHER" id="PTHR46211:SF8">
    <property type="entry name" value="PHOSPHODIESTERASE"/>
    <property type="match status" value="1"/>
</dbReference>
<dbReference type="PANTHER" id="PTHR46211">
    <property type="entry name" value="GLYCEROPHOSPHORYL DIESTER PHOSPHODIESTERASE"/>
    <property type="match status" value="1"/>
</dbReference>
<dbReference type="InterPro" id="IPR017946">
    <property type="entry name" value="PLC-like_Pdiesterase_TIM-brl"/>
</dbReference>